<reference evidence="2" key="2">
    <citation type="journal article" date="2022" name="Syst. Appl. Microbiol.">
        <title>Physiological and genomic characterisation of Luteimonas fraxinea sp. nov., a bacterial species associated with trees tolerant to ash dieback.</title>
        <authorList>
            <person name="Ulrich K."/>
            <person name="Becker R."/>
            <person name="Behrendt U."/>
            <person name="Kube M."/>
            <person name="Schneck V."/>
            <person name="Ulrich A."/>
        </authorList>
    </citation>
    <scope>NUCLEOTIDE SEQUENCE</scope>
    <source>
        <strain evidence="2">A1P009</strain>
    </source>
</reference>
<sequence length="188" mass="19486">MEDFIANAALLSGQLVHQCEKAAASQASAAADLRGTAAEVRKEVLAGKAEITHNAKSAVREVLSQEIPAAVEAIAQAGDRLTRITEQLARDQAVAGAHMRKLGWKALGALLLASALLIGVTGYIASNNLARAASASVDAEILEALRSVSITSCDGQPCVKLSDGQARWTKNDDYILVDTSAAEGAPVP</sequence>
<dbReference type="RefSeq" id="WP_232137296.1">
    <property type="nucleotide sequence ID" value="NZ_CP089507.1"/>
</dbReference>
<reference evidence="2" key="1">
    <citation type="submission" date="2021-12" db="EMBL/GenBank/DDBJ databases">
        <authorList>
            <person name="Ulrich A."/>
        </authorList>
    </citation>
    <scope>NUCLEOTIDE SEQUENCE</scope>
    <source>
        <strain evidence="2">A1P009</strain>
    </source>
</reference>
<evidence type="ECO:0000256" key="1">
    <source>
        <dbReference type="SAM" id="Phobius"/>
    </source>
</evidence>
<dbReference type="EMBL" id="JAJQKU010000004">
    <property type="protein sequence ID" value="MCD9098117.1"/>
    <property type="molecule type" value="Genomic_DNA"/>
</dbReference>
<keyword evidence="3" id="KW-1185">Reference proteome</keyword>
<evidence type="ECO:0000313" key="2">
    <source>
        <dbReference type="EMBL" id="MCD9098117.1"/>
    </source>
</evidence>
<keyword evidence="1" id="KW-1133">Transmembrane helix</keyword>
<gene>
    <name evidence="2" type="ORF">LTT95_14325</name>
</gene>
<comment type="caution">
    <text evidence="2">The sequence shown here is derived from an EMBL/GenBank/DDBJ whole genome shotgun (WGS) entry which is preliminary data.</text>
</comment>
<evidence type="ECO:0000313" key="3">
    <source>
        <dbReference type="Proteomes" id="UP001430360"/>
    </source>
</evidence>
<dbReference type="Proteomes" id="UP001430360">
    <property type="component" value="Unassembled WGS sequence"/>
</dbReference>
<keyword evidence="1" id="KW-0812">Transmembrane</keyword>
<evidence type="ECO:0008006" key="4">
    <source>
        <dbReference type="Google" id="ProtNLM"/>
    </source>
</evidence>
<accession>A0ABS8UGZ4</accession>
<organism evidence="2 3">
    <name type="scientific">Luteimonas fraxinea</name>
    <dbReference type="NCBI Taxonomy" id="2901869"/>
    <lineage>
        <taxon>Bacteria</taxon>
        <taxon>Pseudomonadati</taxon>
        <taxon>Pseudomonadota</taxon>
        <taxon>Gammaproteobacteria</taxon>
        <taxon>Lysobacterales</taxon>
        <taxon>Lysobacteraceae</taxon>
        <taxon>Luteimonas</taxon>
    </lineage>
</organism>
<proteinExistence type="predicted"/>
<protein>
    <recommendedName>
        <fullName evidence="4">Relaxation protein</fullName>
    </recommendedName>
</protein>
<name>A0ABS8UGZ4_9GAMM</name>
<keyword evidence="1" id="KW-0472">Membrane</keyword>
<feature type="transmembrane region" description="Helical" evidence="1">
    <location>
        <begin position="106"/>
        <end position="125"/>
    </location>
</feature>